<evidence type="ECO:0000256" key="6">
    <source>
        <dbReference type="RuleBase" id="RU361188"/>
    </source>
</evidence>
<evidence type="ECO:0000259" key="8">
    <source>
        <dbReference type="Pfam" id="PF17189"/>
    </source>
</evidence>
<dbReference type="GO" id="GO:0006680">
    <property type="term" value="P:glucosylceramide catabolic process"/>
    <property type="evidence" value="ECO:0007669"/>
    <property type="project" value="TreeGrafter"/>
</dbReference>
<dbReference type="Pfam" id="PF02055">
    <property type="entry name" value="Glyco_hydro_30"/>
    <property type="match status" value="1"/>
</dbReference>
<dbReference type="InterPro" id="IPR033452">
    <property type="entry name" value="GH30_C"/>
</dbReference>
<dbReference type="InterPro" id="IPR017853">
    <property type="entry name" value="GH"/>
</dbReference>
<dbReference type="GO" id="GO:0004348">
    <property type="term" value="F:glucosylceramidase activity"/>
    <property type="evidence" value="ECO:0007669"/>
    <property type="project" value="UniProtKB-EC"/>
</dbReference>
<dbReference type="SUPFAM" id="SSF51445">
    <property type="entry name" value="(Trans)glycosidases"/>
    <property type="match status" value="1"/>
</dbReference>
<dbReference type="InterPro" id="IPR033453">
    <property type="entry name" value="Glyco_hydro_30_TIM-barrel"/>
</dbReference>
<evidence type="ECO:0000313" key="10">
    <source>
        <dbReference type="Proteomes" id="UP000728032"/>
    </source>
</evidence>
<gene>
    <name evidence="9" type="ORF">ONB1V03_LOCUS8027</name>
</gene>
<proteinExistence type="inferred from homology"/>
<keyword evidence="4" id="KW-0732">Signal</keyword>
<dbReference type="EMBL" id="OC919193">
    <property type="protein sequence ID" value="CAD7650863.1"/>
    <property type="molecule type" value="Genomic_DNA"/>
</dbReference>
<dbReference type="EC" id="3.2.1.45" evidence="3 6"/>
<dbReference type="OrthoDB" id="2160638at2759"/>
<dbReference type="PANTHER" id="PTHR11069">
    <property type="entry name" value="GLUCOSYLCERAMIDASE"/>
    <property type="match status" value="1"/>
</dbReference>
<comment type="catalytic activity">
    <reaction evidence="1">
        <text>a beta-D-glucosyl-(1&lt;-&gt;1')-N-acylsphing-4-enine + H2O = an N-acylsphing-4-enine + D-glucose</text>
        <dbReference type="Rhea" id="RHEA:13269"/>
        <dbReference type="ChEBI" id="CHEBI:4167"/>
        <dbReference type="ChEBI" id="CHEBI:15377"/>
        <dbReference type="ChEBI" id="CHEBI:22801"/>
        <dbReference type="ChEBI" id="CHEBI:52639"/>
        <dbReference type="EC" id="3.2.1.45"/>
    </reaction>
    <physiologicalReaction direction="left-to-right" evidence="1">
        <dbReference type="Rhea" id="RHEA:13270"/>
    </physiologicalReaction>
</comment>
<feature type="non-terminal residue" evidence="9">
    <location>
        <position position="1"/>
    </location>
</feature>
<evidence type="ECO:0000256" key="4">
    <source>
        <dbReference type="ARBA" id="ARBA00022729"/>
    </source>
</evidence>
<evidence type="ECO:0000256" key="1">
    <source>
        <dbReference type="ARBA" id="ARBA00001013"/>
    </source>
</evidence>
<evidence type="ECO:0000313" key="9">
    <source>
        <dbReference type="EMBL" id="CAD7650863.1"/>
    </source>
</evidence>
<dbReference type="EMBL" id="CAJPVJ010004368">
    <property type="protein sequence ID" value="CAG2168539.1"/>
    <property type="molecule type" value="Genomic_DNA"/>
</dbReference>
<evidence type="ECO:0000256" key="2">
    <source>
        <dbReference type="ARBA" id="ARBA00005382"/>
    </source>
</evidence>
<feature type="domain" description="Glycosyl hydrolase family 30 TIM-barrel" evidence="7">
    <location>
        <begin position="1"/>
        <end position="127"/>
    </location>
</feature>
<keyword evidence="10" id="KW-1185">Reference proteome</keyword>
<dbReference type="Proteomes" id="UP000728032">
    <property type="component" value="Unassembled WGS sequence"/>
</dbReference>
<dbReference type="AlphaFoldDB" id="A0A7R9M014"/>
<organism evidence="9">
    <name type="scientific">Oppiella nova</name>
    <dbReference type="NCBI Taxonomy" id="334625"/>
    <lineage>
        <taxon>Eukaryota</taxon>
        <taxon>Metazoa</taxon>
        <taxon>Ecdysozoa</taxon>
        <taxon>Arthropoda</taxon>
        <taxon>Chelicerata</taxon>
        <taxon>Arachnida</taxon>
        <taxon>Acari</taxon>
        <taxon>Acariformes</taxon>
        <taxon>Sarcoptiformes</taxon>
        <taxon>Oribatida</taxon>
        <taxon>Brachypylina</taxon>
        <taxon>Oppioidea</taxon>
        <taxon>Oppiidae</taxon>
        <taxon>Oppiella</taxon>
    </lineage>
</organism>
<dbReference type="InterPro" id="IPR001139">
    <property type="entry name" value="Glyco_hydro_30"/>
</dbReference>
<dbReference type="PANTHER" id="PTHR11069:SF23">
    <property type="entry name" value="LYSOSOMAL ACID GLUCOSYLCERAMIDASE"/>
    <property type="match status" value="1"/>
</dbReference>
<name>A0A7R9M014_9ACAR</name>
<dbReference type="GO" id="GO:0016020">
    <property type="term" value="C:membrane"/>
    <property type="evidence" value="ECO:0007669"/>
    <property type="project" value="GOC"/>
</dbReference>
<keyword evidence="5 6" id="KW-0378">Hydrolase</keyword>
<evidence type="ECO:0000259" key="7">
    <source>
        <dbReference type="Pfam" id="PF02055"/>
    </source>
</evidence>
<keyword evidence="6" id="KW-0746">Sphingolipid metabolism</keyword>
<protein>
    <recommendedName>
        <fullName evidence="3 6">Glucosylceramidase</fullName>
        <ecNumber evidence="3 6">3.2.1.45</ecNumber>
    </recommendedName>
</protein>
<accession>A0A7R9M014</accession>
<dbReference type="Pfam" id="PF17189">
    <property type="entry name" value="Glyco_hydro_30C"/>
    <property type="match status" value="1"/>
</dbReference>
<keyword evidence="6" id="KW-0443">Lipid metabolism</keyword>
<evidence type="ECO:0000256" key="3">
    <source>
        <dbReference type="ARBA" id="ARBA00012658"/>
    </source>
</evidence>
<comment type="similarity">
    <text evidence="2 6">Belongs to the glycosyl hydrolase 30 family.</text>
</comment>
<dbReference type="SUPFAM" id="SSF51011">
    <property type="entry name" value="Glycosyl hydrolase domain"/>
    <property type="match status" value="1"/>
</dbReference>
<evidence type="ECO:0000256" key="5">
    <source>
        <dbReference type="ARBA" id="ARBA00022801"/>
    </source>
</evidence>
<dbReference type="Gene3D" id="3.20.20.80">
    <property type="entry name" value="Glycosidases"/>
    <property type="match status" value="1"/>
</dbReference>
<sequence>VIFADKTAAKYAAGTAIHWYTHSPHTNLDEPHKLHPDKFILSTEACMGPGVRLGAWELAQAYGYDILGTLNHHTVGWTDWNMVLDTSGGPSWIPGNRFDSPIIANLDAHEYYRQPSFYAMAHFAKFLRPGAVRVDSPIVIRNNTEATVGAFRTPQNSTVVIVVNNDETDIDFTVEDSKSGKLTTKIDPKSIQTYVYYD</sequence>
<keyword evidence="6" id="KW-0326">Glycosidase</keyword>
<feature type="domain" description="Glycosyl hydrolase family 30 beta sandwich" evidence="8">
    <location>
        <begin position="130"/>
        <end position="194"/>
    </location>
</feature>
<reference evidence="9" key="1">
    <citation type="submission" date="2020-11" db="EMBL/GenBank/DDBJ databases">
        <authorList>
            <person name="Tran Van P."/>
        </authorList>
    </citation>
    <scope>NUCLEOTIDE SEQUENCE</scope>
</reference>